<dbReference type="Proteomes" id="UP000654345">
    <property type="component" value="Unassembled WGS sequence"/>
</dbReference>
<proteinExistence type="predicted"/>
<gene>
    <name evidence="2" type="ORF">KSB_59390</name>
</gene>
<feature type="region of interest" description="Disordered" evidence="1">
    <location>
        <begin position="1"/>
        <end position="22"/>
    </location>
</feature>
<comment type="caution">
    <text evidence="2">The sequence shown here is derived from an EMBL/GenBank/DDBJ whole genome shotgun (WGS) entry which is preliminary data.</text>
</comment>
<accession>A0ABQ3UX69</accession>
<sequence length="162" mass="18444">MTDEFTHAQEKTPPSQPNPALKSLEGLVGDWTMELSNASFLPHPSDTAKGSISFEWMQDGAFLLMRMGDKPPSAPAALWLIGRDESAPNYTVLYYDSRSVSRIYEMSFSEGVWKMWREAPGFWQRYEGTVNQNGKTITACWEKSRDGSTWEHDFDVTYTKLS</sequence>
<dbReference type="EMBL" id="BNJG01000002">
    <property type="protein sequence ID" value="GHO57464.1"/>
    <property type="molecule type" value="Genomic_DNA"/>
</dbReference>
<evidence type="ECO:0000313" key="3">
    <source>
        <dbReference type="Proteomes" id="UP000654345"/>
    </source>
</evidence>
<reference evidence="2 3" key="1">
    <citation type="journal article" date="2021" name="Int. J. Syst. Evol. Microbiol.">
        <title>Reticulibacter mediterranei gen. nov., sp. nov., within the new family Reticulibacteraceae fam. nov., and Ktedonospora formicarum gen. nov., sp. nov., Ktedonobacter robiniae sp. nov., Dictyobacter formicarum sp. nov. and Dictyobacter arantiisoli sp. nov., belonging to the class Ktedonobacteria.</title>
        <authorList>
            <person name="Yabe S."/>
            <person name="Zheng Y."/>
            <person name="Wang C.M."/>
            <person name="Sakai Y."/>
            <person name="Abe K."/>
            <person name="Yokota A."/>
            <person name="Donadio S."/>
            <person name="Cavaletti L."/>
            <person name="Monciardini P."/>
        </authorList>
    </citation>
    <scope>NUCLEOTIDE SEQUENCE [LARGE SCALE GENOMIC DNA]</scope>
    <source>
        <strain evidence="2 3">SOSP1-30</strain>
    </source>
</reference>
<evidence type="ECO:0000313" key="2">
    <source>
        <dbReference type="EMBL" id="GHO57464.1"/>
    </source>
</evidence>
<evidence type="ECO:0008006" key="4">
    <source>
        <dbReference type="Google" id="ProtNLM"/>
    </source>
</evidence>
<name>A0ABQ3UX69_9CHLR</name>
<protein>
    <recommendedName>
        <fullName evidence="4">DUF1579 domain-containing protein</fullName>
    </recommendedName>
</protein>
<dbReference type="Pfam" id="PF07617">
    <property type="entry name" value="DUF1579"/>
    <property type="match status" value="1"/>
</dbReference>
<organism evidence="2 3">
    <name type="scientific">Ktedonobacter robiniae</name>
    <dbReference type="NCBI Taxonomy" id="2778365"/>
    <lineage>
        <taxon>Bacteria</taxon>
        <taxon>Bacillati</taxon>
        <taxon>Chloroflexota</taxon>
        <taxon>Ktedonobacteria</taxon>
        <taxon>Ktedonobacterales</taxon>
        <taxon>Ktedonobacteraceae</taxon>
        <taxon>Ktedonobacter</taxon>
    </lineage>
</organism>
<evidence type="ECO:0000256" key="1">
    <source>
        <dbReference type="SAM" id="MobiDB-lite"/>
    </source>
</evidence>
<keyword evidence="3" id="KW-1185">Reference proteome</keyword>
<feature type="compositionally biased region" description="Basic and acidic residues" evidence="1">
    <location>
        <begin position="1"/>
        <end position="10"/>
    </location>
</feature>
<dbReference type="InterPro" id="IPR011473">
    <property type="entry name" value="DUF1579"/>
</dbReference>
<dbReference type="RefSeq" id="WP_201373870.1">
    <property type="nucleotide sequence ID" value="NZ_BNJG01000002.1"/>
</dbReference>